<evidence type="ECO:0000259" key="1">
    <source>
        <dbReference type="Pfam" id="PF19493"/>
    </source>
</evidence>
<keyword evidence="3" id="KW-1185">Reference proteome</keyword>
<evidence type="ECO:0000313" key="3">
    <source>
        <dbReference type="Proteomes" id="UP001501475"/>
    </source>
</evidence>
<accession>A0ABN2K067</accession>
<dbReference type="Proteomes" id="UP001501475">
    <property type="component" value="Unassembled WGS sequence"/>
</dbReference>
<feature type="domain" description="Trypsin-co-occurring" evidence="1">
    <location>
        <begin position="11"/>
        <end position="97"/>
    </location>
</feature>
<dbReference type="Pfam" id="PF19493">
    <property type="entry name" value="Trypco1"/>
    <property type="match status" value="1"/>
</dbReference>
<gene>
    <name evidence="2" type="ORF">GCM10009810_02550</name>
</gene>
<reference evidence="2 3" key="1">
    <citation type="journal article" date="2019" name="Int. J. Syst. Evol. Microbiol.">
        <title>The Global Catalogue of Microorganisms (GCM) 10K type strain sequencing project: providing services to taxonomists for standard genome sequencing and annotation.</title>
        <authorList>
            <consortium name="The Broad Institute Genomics Platform"/>
            <consortium name="The Broad Institute Genome Sequencing Center for Infectious Disease"/>
            <person name="Wu L."/>
            <person name="Ma J."/>
        </authorList>
    </citation>
    <scope>NUCLEOTIDE SEQUENCE [LARGE SCALE GENOMIC DNA]</scope>
    <source>
        <strain evidence="2 3">JCM 15591</strain>
    </source>
</reference>
<dbReference type="EMBL" id="BAAAPN010000004">
    <property type="protein sequence ID" value="GAA1745379.1"/>
    <property type="molecule type" value="Genomic_DNA"/>
</dbReference>
<dbReference type="InterPro" id="IPR045794">
    <property type="entry name" value="Trypco1"/>
</dbReference>
<dbReference type="RefSeq" id="WP_344060994.1">
    <property type="nucleotide sequence ID" value="NZ_BAAAPN010000004.1"/>
</dbReference>
<comment type="caution">
    <text evidence="2">The sequence shown here is derived from an EMBL/GenBank/DDBJ whole genome shotgun (WGS) entry which is preliminary data.</text>
</comment>
<protein>
    <recommendedName>
        <fullName evidence="1">Trypsin-co-occurring domain-containing protein</fullName>
    </recommendedName>
</protein>
<name>A0ABN2K067_9MICO</name>
<dbReference type="NCBIfam" id="NF041216">
    <property type="entry name" value="CU044_2847_fam"/>
    <property type="match status" value="1"/>
</dbReference>
<organism evidence="2 3">
    <name type="scientific">Nostocoides vanveenii</name>
    <dbReference type="NCBI Taxonomy" id="330835"/>
    <lineage>
        <taxon>Bacteria</taxon>
        <taxon>Bacillati</taxon>
        <taxon>Actinomycetota</taxon>
        <taxon>Actinomycetes</taxon>
        <taxon>Micrococcales</taxon>
        <taxon>Intrasporangiaceae</taxon>
        <taxon>Nostocoides</taxon>
    </lineage>
</organism>
<evidence type="ECO:0000313" key="2">
    <source>
        <dbReference type="EMBL" id="GAA1745379.1"/>
    </source>
</evidence>
<sequence length="107" mass="11161">MATGQQLVRMGDTEVLVEVRGSGPTVVDDDRAVLSFDPAKKAIQAVVTELSDAIRAAKPQEASVEIGFSFTAKTGKLTALLVEGGGEASLKVTLTWKAPERAATSSD</sequence>
<proteinExistence type="predicted"/>